<keyword evidence="2" id="KW-1185">Reference proteome</keyword>
<dbReference type="STRING" id="1314800.A0A1B7MSB9"/>
<name>A0A1B7MSB9_9AGAM</name>
<gene>
    <name evidence="1" type="ORF">K503DRAFT_802819</name>
</gene>
<dbReference type="InParanoid" id="A0A1B7MSB9"/>
<dbReference type="OrthoDB" id="2218151at2759"/>
<evidence type="ECO:0000313" key="1">
    <source>
        <dbReference type="EMBL" id="OAX35460.1"/>
    </source>
</evidence>
<sequence length="127" mass="12748">MDAYGTFSDHTPSGFDGVSTTFAPPPSDPAVPQVSRTMQYADTCAAVQASLATTLAAPPTSYTGVGVLLGFGVLTGATSVWMAAGCVPLAGASREGVEGKRGTGSDDAQVLWSMEGSPVHVAAILAK</sequence>
<proteinExistence type="predicted"/>
<accession>A0A1B7MSB9</accession>
<organism evidence="1 2">
    <name type="scientific">Rhizopogon vinicolor AM-OR11-026</name>
    <dbReference type="NCBI Taxonomy" id="1314800"/>
    <lineage>
        <taxon>Eukaryota</taxon>
        <taxon>Fungi</taxon>
        <taxon>Dikarya</taxon>
        <taxon>Basidiomycota</taxon>
        <taxon>Agaricomycotina</taxon>
        <taxon>Agaricomycetes</taxon>
        <taxon>Agaricomycetidae</taxon>
        <taxon>Boletales</taxon>
        <taxon>Suillineae</taxon>
        <taxon>Rhizopogonaceae</taxon>
        <taxon>Rhizopogon</taxon>
    </lineage>
</organism>
<reference evidence="1 2" key="1">
    <citation type="submission" date="2016-06" db="EMBL/GenBank/DDBJ databases">
        <title>Comparative genomics of the ectomycorrhizal sister species Rhizopogon vinicolor and Rhizopogon vesiculosus (Basidiomycota: Boletales) reveals a divergence of the mating type B locus.</title>
        <authorList>
            <consortium name="DOE Joint Genome Institute"/>
            <person name="Mujic A.B."/>
            <person name="Kuo A."/>
            <person name="Tritt A."/>
            <person name="Lipzen A."/>
            <person name="Chen C."/>
            <person name="Johnson J."/>
            <person name="Sharma A."/>
            <person name="Barry K."/>
            <person name="Grigoriev I.V."/>
            <person name="Spatafora J.W."/>
        </authorList>
    </citation>
    <scope>NUCLEOTIDE SEQUENCE [LARGE SCALE GENOMIC DNA]</scope>
    <source>
        <strain evidence="1 2">AM-OR11-026</strain>
    </source>
</reference>
<evidence type="ECO:0000313" key="2">
    <source>
        <dbReference type="Proteomes" id="UP000092154"/>
    </source>
</evidence>
<dbReference type="Proteomes" id="UP000092154">
    <property type="component" value="Unassembled WGS sequence"/>
</dbReference>
<dbReference type="AlphaFoldDB" id="A0A1B7MSB9"/>
<protein>
    <submittedName>
        <fullName evidence="1">Uncharacterized protein</fullName>
    </submittedName>
</protein>
<dbReference type="EMBL" id="KV448499">
    <property type="protein sequence ID" value="OAX35460.1"/>
    <property type="molecule type" value="Genomic_DNA"/>
</dbReference>